<evidence type="ECO:0000256" key="2">
    <source>
        <dbReference type="ARBA" id="ARBA00023002"/>
    </source>
</evidence>
<dbReference type="EC" id="1.8.4.11" evidence="5"/>
<feature type="transmembrane region" description="Helical" evidence="6">
    <location>
        <begin position="12"/>
        <end position="30"/>
    </location>
</feature>
<protein>
    <recommendedName>
        <fullName evidence="5">Peptide methionine sulfoxide reductase MsrA</fullName>
        <shortName evidence="5">Protein-methionine-S-oxide reductase</shortName>
        <ecNumber evidence="5">1.8.4.11</ecNumber>
    </recommendedName>
    <alternativeName>
        <fullName evidence="5">Peptide-methionine (S)-S-oxide reductase</fullName>
        <shortName evidence="5">Peptide Met(O) reductase</shortName>
    </alternativeName>
</protein>
<gene>
    <name evidence="5" type="primary">msrA</name>
    <name evidence="8" type="ORF">J2Z35_001327</name>
</gene>
<dbReference type="PANTHER" id="PTHR43774:SF1">
    <property type="entry name" value="PEPTIDE METHIONINE SULFOXIDE REDUCTASE MSRA 2"/>
    <property type="match status" value="1"/>
</dbReference>
<sequence length="188" mass="21898">MENQNNNSNFEIAIFAGGCFWCMVSPFHVLDGIIEVKSGYIGGNLDNPTYEDVKAQTSGHYEAVKIVYNPSLITYEKLLKAFWVQIDPTDDNGQFHDRGPSYRSAIFYTTDEQKALAEKSKKELADSKRFEDDIVTEILPASTFYDAEEYHQDFYKKSPVKYKEDRKISGRDEFIKKYWGEEYWNIFD</sequence>
<dbReference type="EMBL" id="JAGGLI010000012">
    <property type="protein sequence ID" value="MBP2027530.1"/>
    <property type="molecule type" value="Genomic_DNA"/>
</dbReference>
<reference evidence="8 9" key="1">
    <citation type="submission" date="2021-03" db="EMBL/GenBank/DDBJ databases">
        <title>Genomic Encyclopedia of Type Strains, Phase IV (KMG-IV): sequencing the most valuable type-strain genomes for metagenomic binning, comparative biology and taxonomic classification.</title>
        <authorList>
            <person name="Goeker M."/>
        </authorList>
    </citation>
    <scope>NUCLEOTIDE SEQUENCE [LARGE SCALE GENOMIC DNA]</scope>
    <source>
        <strain evidence="8 9">DSM 27512</strain>
    </source>
</reference>
<accession>A0ABS4KIF0</accession>
<feature type="active site" evidence="5">
    <location>
        <position position="19"/>
    </location>
</feature>
<proteinExistence type="inferred from homology"/>
<comment type="caution">
    <text evidence="8">The sequence shown here is derived from an EMBL/GenBank/DDBJ whole genome shotgun (WGS) entry which is preliminary data.</text>
</comment>
<keyword evidence="9" id="KW-1185">Reference proteome</keyword>
<name>A0ABS4KIF0_9FIRM</name>
<evidence type="ECO:0000256" key="1">
    <source>
        <dbReference type="ARBA" id="ARBA00005591"/>
    </source>
</evidence>
<evidence type="ECO:0000256" key="6">
    <source>
        <dbReference type="SAM" id="Phobius"/>
    </source>
</evidence>
<evidence type="ECO:0000256" key="3">
    <source>
        <dbReference type="ARBA" id="ARBA00047806"/>
    </source>
</evidence>
<dbReference type="InterPro" id="IPR036509">
    <property type="entry name" value="Met_Sox_Rdtase_MsrA_sf"/>
</dbReference>
<keyword evidence="6" id="KW-0812">Transmembrane</keyword>
<evidence type="ECO:0000259" key="7">
    <source>
        <dbReference type="Pfam" id="PF01625"/>
    </source>
</evidence>
<feature type="domain" description="Peptide methionine sulphoxide reductase MsrA" evidence="7">
    <location>
        <begin position="13"/>
        <end position="163"/>
    </location>
</feature>
<comment type="similarity">
    <text evidence="1 5">Belongs to the MsrA Met sulfoxide reductase family.</text>
</comment>
<organism evidence="8 9">
    <name type="scientific">Acetoanaerobium pronyense</name>
    <dbReference type="NCBI Taxonomy" id="1482736"/>
    <lineage>
        <taxon>Bacteria</taxon>
        <taxon>Bacillati</taxon>
        <taxon>Bacillota</taxon>
        <taxon>Clostridia</taxon>
        <taxon>Peptostreptococcales</taxon>
        <taxon>Filifactoraceae</taxon>
        <taxon>Acetoanaerobium</taxon>
    </lineage>
</organism>
<dbReference type="RefSeq" id="WP_245330791.1">
    <property type="nucleotide sequence ID" value="NZ_JAGGLI010000012.1"/>
</dbReference>
<dbReference type="InterPro" id="IPR002569">
    <property type="entry name" value="Met_Sox_Rdtase_MsrA_dom"/>
</dbReference>
<evidence type="ECO:0000313" key="9">
    <source>
        <dbReference type="Proteomes" id="UP001314903"/>
    </source>
</evidence>
<evidence type="ECO:0000256" key="4">
    <source>
        <dbReference type="ARBA" id="ARBA00048782"/>
    </source>
</evidence>
<comment type="catalytic activity">
    <reaction evidence="3 5">
        <text>L-methionyl-[protein] + [thioredoxin]-disulfide + H2O = L-methionyl-(S)-S-oxide-[protein] + [thioredoxin]-dithiol</text>
        <dbReference type="Rhea" id="RHEA:14217"/>
        <dbReference type="Rhea" id="RHEA-COMP:10698"/>
        <dbReference type="Rhea" id="RHEA-COMP:10700"/>
        <dbReference type="Rhea" id="RHEA-COMP:12313"/>
        <dbReference type="Rhea" id="RHEA-COMP:12315"/>
        <dbReference type="ChEBI" id="CHEBI:15377"/>
        <dbReference type="ChEBI" id="CHEBI:16044"/>
        <dbReference type="ChEBI" id="CHEBI:29950"/>
        <dbReference type="ChEBI" id="CHEBI:44120"/>
        <dbReference type="ChEBI" id="CHEBI:50058"/>
        <dbReference type="EC" id="1.8.4.11"/>
    </reaction>
</comment>
<keyword evidence="6" id="KW-0472">Membrane</keyword>
<dbReference type="HAMAP" id="MF_01401">
    <property type="entry name" value="MsrA"/>
    <property type="match status" value="1"/>
</dbReference>
<keyword evidence="2 5" id="KW-0560">Oxidoreductase</keyword>
<evidence type="ECO:0000256" key="5">
    <source>
        <dbReference type="HAMAP-Rule" id="MF_01401"/>
    </source>
</evidence>
<dbReference type="NCBIfam" id="TIGR00401">
    <property type="entry name" value="msrA"/>
    <property type="match status" value="1"/>
</dbReference>
<dbReference type="Proteomes" id="UP001314903">
    <property type="component" value="Unassembled WGS sequence"/>
</dbReference>
<dbReference type="Pfam" id="PF01625">
    <property type="entry name" value="PMSR"/>
    <property type="match status" value="1"/>
</dbReference>
<keyword evidence="6" id="KW-1133">Transmembrane helix</keyword>
<dbReference type="PANTHER" id="PTHR43774">
    <property type="entry name" value="PEPTIDE METHIONINE SULFOXIDE REDUCTASE"/>
    <property type="match status" value="1"/>
</dbReference>
<dbReference type="SUPFAM" id="SSF55068">
    <property type="entry name" value="Peptide methionine sulfoxide reductase"/>
    <property type="match status" value="1"/>
</dbReference>
<comment type="function">
    <text evidence="5">Has an important function as a repair enzyme for proteins that have been inactivated by oxidation. Catalyzes the reversible oxidation-reduction of methionine sulfoxide in proteins to methionine.</text>
</comment>
<evidence type="ECO:0000313" key="8">
    <source>
        <dbReference type="EMBL" id="MBP2027530.1"/>
    </source>
</evidence>
<comment type="catalytic activity">
    <reaction evidence="4 5">
        <text>[thioredoxin]-disulfide + L-methionine + H2O = L-methionine (S)-S-oxide + [thioredoxin]-dithiol</text>
        <dbReference type="Rhea" id="RHEA:19993"/>
        <dbReference type="Rhea" id="RHEA-COMP:10698"/>
        <dbReference type="Rhea" id="RHEA-COMP:10700"/>
        <dbReference type="ChEBI" id="CHEBI:15377"/>
        <dbReference type="ChEBI" id="CHEBI:29950"/>
        <dbReference type="ChEBI" id="CHEBI:50058"/>
        <dbReference type="ChEBI" id="CHEBI:57844"/>
        <dbReference type="ChEBI" id="CHEBI:58772"/>
        <dbReference type="EC" id="1.8.4.11"/>
    </reaction>
</comment>
<dbReference type="Gene3D" id="3.30.1060.10">
    <property type="entry name" value="Peptide methionine sulphoxide reductase MsrA"/>
    <property type="match status" value="1"/>
</dbReference>